<dbReference type="RefSeq" id="WP_184585015.1">
    <property type="nucleotide sequence ID" value="NZ_JACHJT010000002.1"/>
</dbReference>
<dbReference type="PANTHER" id="PTHR34861">
    <property type="match status" value="1"/>
</dbReference>
<proteinExistence type="predicted"/>
<dbReference type="GO" id="GO:0019441">
    <property type="term" value="P:L-tryptophan catabolic process to kynurenine"/>
    <property type="evidence" value="ECO:0007669"/>
    <property type="project" value="InterPro"/>
</dbReference>
<name>A0A7W7RNH9_9ACTN</name>
<dbReference type="SUPFAM" id="SSF102198">
    <property type="entry name" value="Putative cyclase"/>
    <property type="match status" value="1"/>
</dbReference>
<reference evidence="2 3" key="1">
    <citation type="submission" date="2020-08" db="EMBL/GenBank/DDBJ databases">
        <title>Sequencing the genomes of 1000 actinobacteria strains.</title>
        <authorList>
            <person name="Klenk H.-P."/>
        </authorList>
    </citation>
    <scope>NUCLEOTIDE SEQUENCE [LARGE SCALE GENOMIC DNA]</scope>
    <source>
        <strain evidence="2 3">DSM 102030</strain>
    </source>
</reference>
<sequence length="349" mass="37450">MRFSQRPEGSTWGDFPEDDQGGMVGRLNLLTPEKVRQGAAEVREGRAFSLSLPLDCPYRPALNPNRLPPVVRPTLRQGFVNFNCDMRRIDPETTDVMCDDLVVLHTQYSTHWDSLAHAGTRFDADGDGAEEAVYYDGYRAGTDVVGPADTGGAGLDSLPGPSTSTGGPLGVDAMARAGVQGRGVLLDLRAHLGDEWQRVGLDTLREVLAADGVEVEPGDVLCLHTGFAEHLLEKGEDIDGEELRQRGAGLDGRDEALLGWITDSGIAAIVADNYAVEAVPAGPAEGPAPFLPLHRHCLFTLGMPLGELWRLTPLADHLRRTGRSRFLLTAPPLNLPRATGSPVTPVATV</sequence>
<protein>
    <submittedName>
        <fullName evidence="2">Kynurenine formamidase</fullName>
    </submittedName>
</protein>
<evidence type="ECO:0000313" key="2">
    <source>
        <dbReference type="EMBL" id="MBB4935259.1"/>
    </source>
</evidence>
<dbReference type="Proteomes" id="UP000523007">
    <property type="component" value="Unassembled WGS sequence"/>
</dbReference>
<comment type="caution">
    <text evidence="2">The sequence shown here is derived from an EMBL/GenBank/DDBJ whole genome shotgun (WGS) entry which is preliminary data.</text>
</comment>
<dbReference type="InterPro" id="IPR007325">
    <property type="entry name" value="KFase/CYL"/>
</dbReference>
<dbReference type="Gene3D" id="3.50.30.50">
    <property type="entry name" value="Putative cyclase"/>
    <property type="match status" value="1"/>
</dbReference>
<evidence type="ECO:0000256" key="1">
    <source>
        <dbReference type="SAM" id="MobiDB-lite"/>
    </source>
</evidence>
<dbReference type="Pfam" id="PF04199">
    <property type="entry name" value="Cyclase"/>
    <property type="match status" value="1"/>
</dbReference>
<dbReference type="InterPro" id="IPR037175">
    <property type="entry name" value="KFase_sf"/>
</dbReference>
<organism evidence="2 3">
    <name type="scientific">Lipingzhangella halophila</name>
    <dbReference type="NCBI Taxonomy" id="1783352"/>
    <lineage>
        <taxon>Bacteria</taxon>
        <taxon>Bacillati</taxon>
        <taxon>Actinomycetota</taxon>
        <taxon>Actinomycetes</taxon>
        <taxon>Streptosporangiales</taxon>
        <taxon>Nocardiopsidaceae</taxon>
        <taxon>Lipingzhangella</taxon>
    </lineage>
</organism>
<dbReference type="GO" id="GO:0004061">
    <property type="term" value="F:arylformamidase activity"/>
    <property type="evidence" value="ECO:0007669"/>
    <property type="project" value="InterPro"/>
</dbReference>
<dbReference type="AlphaFoldDB" id="A0A7W7RNH9"/>
<keyword evidence="3" id="KW-1185">Reference proteome</keyword>
<gene>
    <name evidence="2" type="ORF">F4561_006153</name>
</gene>
<dbReference type="EMBL" id="JACHJT010000002">
    <property type="protein sequence ID" value="MBB4935259.1"/>
    <property type="molecule type" value="Genomic_DNA"/>
</dbReference>
<evidence type="ECO:0000313" key="3">
    <source>
        <dbReference type="Proteomes" id="UP000523007"/>
    </source>
</evidence>
<accession>A0A7W7RNH9</accession>
<dbReference type="PANTHER" id="PTHR34861:SF10">
    <property type="entry name" value="CYCLASE"/>
    <property type="match status" value="1"/>
</dbReference>
<feature type="region of interest" description="Disordered" evidence="1">
    <location>
        <begin position="1"/>
        <end position="20"/>
    </location>
</feature>